<dbReference type="Pfam" id="PF13516">
    <property type="entry name" value="LRR_6"/>
    <property type="match status" value="2"/>
</dbReference>
<dbReference type="EMBL" id="CM026427">
    <property type="protein sequence ID" value="KAG0571116.1"/>
    <property type="molecule type" value="Genomic_DNA"/>
</dbReference>
<evidence type="ECO:0000256" key="4">
    <source>
        <dbReference type="ARBA" id="ARBA00023212"/>
    </source>
</evidence>
<evidence type="ECO:0000256" key="1">
    <source>
        <dbReference type="ARBA" id="ARBA00004300"/>
    </source>
</evidence>
<organism evidence="6 7">
    <name type="scientific">Ceratodon purpureus</name>
    <name type="common">Fire moss</name>
    <name type="synonym">Dicranum purpureum</name>
    <dbReference type="NCBI Taxonomy" id="3225"/>
    <lineage>
        <taxon>Eukaryota</taxon>
        <taxon>Viridiplantae</taxon>
        <taxon>Streptophyta</taxon>
        <taxon>Embryophyta</taxon>
        <taxon>Bryophyta</taxon>
        <taxon>Bryophytina</taxon>
        <taxon>Bryopsida</taxon>
        <taxon>Dicranidae</taxon>
        <taxon>Pseudoditrichales</taxon>
        <taxon>Ditrichaceae</taxon>
        <taxon>Ceratodon</taxon>
    </lineage>
</organism>
<dbReference type="InterPro" id="IPR032675">
    <property type="entry name" value="LRR_dom_sf"/>
</dbReference>
<comment type="caution">
    <text evidence="6">The sequence shown here is derived from an EMBL/GenBank/DDBJ whole genome shotgun (WGS) entry which is preliminary data.</text>
</comment>
<dbReference type="InterPro" id="IPR052116">
    <property type="entry name" value="Centro_Cilium_Assembly"/>
</dbReference>
<feature type="compositionally biased region" description="Basic and acidic residues" evidence="5">
    <location>
        <begin position="173"/>
        <end position="185"/>
    </location>
</feature>
<evidence type="ECO:0000256" key="3">
    <source>
        <dbReference type="ARBA" id="ARBA00023054"/>
    </source>
</evidence>
<sequence length="402" mass="42602">MASENSEDGSAALSDASSYKCDTLSPESRVASPKVQINPDSIGKPSPRKSPRTSAAFGSYLNKAIAQGSRAFYGTDSEASDDEACCDKELIGKAAHALSEDINDRIRHRVESCSPTSSKREPVAGESATGKEVHDPVSTDEAPSSAAKVDQGCNSSQPDCEDRSSQTASPGEEAGKIESNKRPDVAHTATQSSDAAPPAEITPPKPDDAHRPSANPELLKQRAIQLEERVRLLKERKSSSRMPSSIPGGSFVEQLKKIDLSLDGGTLKVCDRNLSENALATIVNAVKNNDKLTELDLSGCCIQKGDDLADLVRNAPSLQRLLLAWNCLGSARTGVAALAAAVASATSLQEVDLRSNRIGPATAAALALALRTNNTLKRLGSSRVGKEKRKNRTSKHFVLSHL</sequence>
<feature type="region of interest" description="Disordered" evidence="5">
    <location>
        <begin position="1"/>
        <end position="55"/>
    </location>
</feature>
<reference evidence="6 7" key="1">
    <citation type="submission" date="2020-06" db="EMBL/GenBank/DDBJ databases">
        <title>WGS assembly of Ceratodon purpureus strain R40.</title>
        <authorList>
            <person name="Carey S.B."/>
            <person name="Jenkins J."/>
            <person name="Shu S."/>
            <person name="Lovell J.T."/>
            <person name="Sreedasyam A."/>
            <person name="Maumus F."/>
            <person name="Tiley G.P."/>
            <person name="Fernandez-Pozo N."/>
            <person name="Barry K."/>
            <person name="Chen C."/>
            <person name="Wang M."/>
            <person name="Lipzen A."/>
            <person name="Daum C."/>
            <person name="Saski C.A."/>
            <person name="Payton A.C."/>
            <person name="Mcbreen J.C."/>
            <person name="Conrad R.E."/>
            <person name="Kollar L.M."/>
            <person name="Olsson S."/>
            <person name="Huttunen S."/>
            <person name="Landis J.B."/>
            <person name="Wickett N.J."/>
            <person name="Johnson M.G."/>
            <person name="Rensing S.A."/>
            <person name="Grimwood J."/>
            <person name="Schmutz J."/>
            <person name="Mcdaniel S.F."/>
        </authorList>
    </citation>
    <scope>NUCLEOTIDE SEQUENCE [LARGE SCALE GENOMIC DNA]</scope>
    <source>
        <strain evidence="6 7">R40</strain>
    </source>
</reference>
<keyword evidence="3" id="KW-0175">Coiled coil</keyword>
<dbReference type="InterPro" id="IPR001611">
    <property type="entry name" value="Leu-rich_rpt"/>
</dbReference>
<feature type="compositionally biased region" description="Basic residues" evidence="5">
    <location>
        <begin position="386"/>
        <end position="395"/>
    </location>
</feature>
<dbReference type="OrthoDB" id="1936518at2759"/>
<evidence type="ECO:0000313" key="6">
    <source>
        <dbReference type="EMBL" id="KAG0571116.1"/>
    </source>
</evidence>
<keyword evidence="7" id="KW-1185">Reference proteome</keyword>
<dbReference type="PANTHER" id="PTHR23170">
    <property type="entry name" value="NY-REN-58 ANTIGEN"/>
    <property type="match status" value="1"/>
</dbReference>
<dbReference type="SUPFAM" id="SSF52047">
    <property type="entry name" value="RNI-like"/>
    <property type="match status" value="1"/>
</dbReference>
<dbReference type="PROSITE" id="PS51450">
    <property type="entry name" value="LRR"/>
    <property type="match status" value="1"/>
</dbReference>
<keyword evidence="2" id="KW-0963">Cytoplasm</keyword>
<feature type="region of interest" description="Disordered" evidence="5">
    <location>
        <begin position="381"/>
        <end position="402"/>
    </location>
</feature>
<proteinExistence type="predicted"/>
<feature type="region of interest" description="Disordered" evidence="5">
    <location>
        <begin position="97"/>
        <end position="214"/>
    </location>
</feature>
<protein>
    <submittedName>
        <fullName evidence="6">Uncharacterized protein</fullName>
    </submittedName>
</protein>
<name>A0A8T0HJZ1_CERPU</name>
<evidence type="ECO:0000313" key="7">
    <source>
        <dbReference type="Proteomes" id="UP000822688"/>
    </source>
</evidence>
<accession>A0A8T0HJZ1</accession>
<dbReference type="AlphaFoldDB" id="A0A8T0HJZ1"/>
<feature type="compositionally biased region" description="Basic and acidic residues" evidence="5">
    <location>
        <begin position="118"/>
        <end position="137"/>
    </location>
</feature>
<gene>
    <name evidence="6" type="ORF">KC19_6G212400</name>
</gene>
<evidence type="ECO:0000256" key="5">
    <source>
        <dbReference type="SAM" id="MobiDB-lite"/>
    </source>
</evidence>
<comment type="subcellular location">
    <subcellularLocation>
        <location evidence="1">Cytoplasm</location>
        <location evidence="1">Cytoskeleton</location>
        <location evidence="1">Microtubule organizing center</location>
        <location evidence="1">Centrosome</location>
    </subcellularLocation>
</comment>
<dbReference type="Proteomes" id="UP000822688">
    <property type="component" value="Chromosome 6"/>
</dbReference>
<dbReference type="PANTHER" id="PTHR23170:SF3">
    <property type="entry name" value="LEUCINE-RICH REPEAT-CONTAINING PROTEIN 45"/>
    <property type="match status" value="1"/>
</dbReference>
<evidence type="ECO:0000256" key="2">
    <source>
        <dbReference type="ARBA" id="ARBA00022490"/>
    </source>
</evidence>
<feature type="compositionally biased region" description="Basic and acidic residues" evidence="5">
    <location>
        <begin position="98"/>
        <end position="111"/>
    </location>
</feature>
<keyword evidence="4" id="KW-0206">Cytoskeleton</keyword>
<dbReference type="SMART" id="SM00368">
    <property type="entry name" value="LRR_RI"/>
    <property type="match status" value="3"/>
</dbReference>
<dbReference type="Gene3D" id="3.80.10.10">
    <property type="entry name" value="Ribonuclease Inhibitor"/>
    <property type="match status" value="1"/>
</dbReference>